<dbReference type="Proteomes" id="UP001163046">
    <property type="component" value="Unassembled WGS sequence"/>
</dbReference>
<keyword evidence="1" id="KW-1133">Transmembrane helix</keyword>
<keyword evidence="1" id="KW-0812">Transmembrane</keyword>
<evidence type="ECO:0000313" key="2">
    <source>
        <dbReference type="EMBL" id="KAJ7339342.1"/>
    </source>
</evidence>
<dbReference type="OrthoDB" id="5957541at2759"/>
<evidence type="ECO:0000313" key="3">
    <source>
        <dbReference type="Proteomes" id="UP001163046"/>
    </source>
</evidence>
<accession>A0A9W9YFL0</accession>
<name>A0A9W9YFL0_9CNID</name>
<comment type="caution">
    <text evidence="2">The sequence shown here is derived from an EMBL/GenBank/DDBJ whole genome shotgun (WGS) entry which is preliminary data.</text>
</comment>
<reference evidence="2" key="1">
    <citation type="submission" date="2023-01" db="EMBL/GenBank/DDBJ databases">
        <title>Genome assembly of the deep-sea coral Lophelia pertusa.</title>
        <authorList>
            <person name="Herrera S."/>
            <person name="Cordes E."/>
        </authorList>
    </citation>
    <scope>NUCLEOTIDE SEQUENCE</scope>
    <source>
        <strain evidence="2">USNM1676648</strain>
        <tissue evidence="2">Polyp</tissue>
    </source>
</reference>
<organism evidence="2 3">
    <name type="scientific">Desmophyllum pertusum</name>
    <dbReference type="NCBI Taxonomy" id="174260"/>
    <lineage>
        <taxon>Eukaryota</taxon>
        <taxon>Metazoa</taxon>
        <taxon>Cnidaria</taxon>
        <taxon>Anthozoa</taxon>
        <taxon>Hexacorallia</taxon>
        <taxon>Scleractinia</taxon>
        <taxon>Caryophylliina</taxon>
        <taxon>Caryophylliidae</taxon>
        <taxon>Desmophyllum</taxon>
    </lineage>
</organism>
<protein>
    <submittedName>
        <fullName evidence="2">Uncharacterized protein</fullName>
    </submittedName>
</protein>
<evidence type="ECO:0000256" key="1">
    <source>
        <dbReference type="SAM" id="Phobius"/>
    </source>
</evidence>
<proteinExistence type="predicted"/>
<feature type="transmembrane region" description="Helical" evidence="1">
    <location>
        <begin position="28"/>
        <end position="48"/>
    </location>
</feature>
<dbReference type="AlphaFoldDB" id="A0A9W9YFL0"/>
<dbReference type="EMBL" id="MU827779">
    <property type="protein sequence ID" value="KAJ7339342.1"/>
    <property type="molecule type" value="Genomic_DNA"/>
</dbReference>
<keyword evidence="1" id="KW-0472">Membrane</keyword>
<keyword evidence="3" id="KW-1185">Reference proteome</keyword>
<gene>
    <name evidence="2" type="ORF">OS493_005735</name>
</gene>
<sequence>MILFGIKQNHSEEICLVNMKTTKGYSQLTVSLGIISVLLMLTGSTMAAPVQFPSMTSLILTSKTLISHYTFQLSRLVGETQADFAKERLGDKDFDGYVHKTPGLPSPTWDQSKIPEEKLLKMEVEELFLFKALIVEIKTHEALNKSSQFTASFQQIEDDINYEISNIQQLQLLLGFTITRPTSSPQPTHIPATTQKEQDEWELSVLKELLLWLIPVQDELHRQLTTA</sequence>